<gene>
    <name evidence="1" type="ORF">KQX54_007995</name>
</gene>
<evidence type="ECO:0000313" key="1">
    <source>
        <dbReference type="EMBL" id="KAH0554152.1"/>
    </source>
</evidence>
<proteinExistence type="predicted"/>
<keyword evidence="2" id="KW-1185">Reference proteome</keyword>
<dbReference type="Proteomes" id="UP000826195">
    <property type="component" value="Unassembled WGS sequence"/>
</dbReference>
<dbReference type="AlphaFoldDB" id="A0AAV7IQV6"/>
<name>A0AAV7IQV6_COTGL</name>
<accession>A0AAV7IQV6</accession>
<reference evidence="1 2" key="1">
    <citation type="journal article" date="2021" name="J. Hered.">
        <title>A chromosome-level genome assembly of the parasitoid wasp, Cotesia glomerata (Hymenoptera: Braconidae).</title>
        <authorList>
            <person name="Pinto B.J."/>
            <person name="Weis J.J."/>
            <person name="Gamble T."/>
            <person name="Ode P.J."/>
            <person name="Paul R."/>
            <person name="Zaspel J.M."/>
        </authorList>
    </citation>
    <scope>NUCLEOTIDE SEQUENCE [LARGE SCALE GENOMIC DNA]</scope>
    <source>
        <strain evidence="1">CgM1</strain>
    </source>
</reference>
<protein>
    <submittedName>
        <fullName evidence="1">Uncharacterized protein</fullName>
    </submittedName>
</protein>
<dbReference type="EMBL" id="JAHXZJ010001119">
    <property type="protein sequence ID" value="KAH0554152.1"/>
    <property type="molecule type" value="Genomic_DNA"/>
</dbReference>
<organism evidence="1 2">
    <name type="scientific">Cotesia glomerata</name>
    <name type="common">Lepidopteran parasitic wasp</name>
    <name type="synonym">Apanteles glomeratus</name>
    <dbReference type="NCBI Taxonomy" id="32391"/>
    <lineage>
        <taxon>Eukaryota</taxon>
        <taxon>Metazoa</taxon>
        <taxon>Ecdysozoa</taxon>
        <taxon>Arthropoda</taxon>
        <taxon>Hexapoda</taxon>
        <taxon>Insecta</taxon>
        <taxon>Pterygota</taxon>
        <taxon>Neoptera</taxon>
        <taxon>Endopterygota</taxon>
        <taxon>Hymenoptera</taxon>
        <taxon>Apocrita</taxon>
        <taxon>Ichneumonoidea</taxon>
        <taxon>Braconidae</taxon>
        <taxon>Microgastrinae</taxon>
        <taxon>Cotesia</taxon>
    </lineage>
</organism>
<sequence length="120" mass="14025">MKFWAGQYVIVWSVRILTKVRSRKLSGRCTTLMQRCITIIADLNHDEYPRTCVKIWKNMQEVRITFTLCETIQSWQFTDLAYEDISENINTSIVNTLKSIYVHECAFVSSVKLEVIINGE</sequence>
<evidence type="ECO:0000313" key="2">
    <source>
        <dbReference type="Proteomes" id="UP000826195"/>
    </source>
</evidence>
<comment type="caution">
    <text evidence="1">The sequence shown here is derived from an EMBL/GenBank/DDBJ whole genome shotgun (WGS) entry which is preliminary data.</text>
</comment>